<dbReference type="InterPro" id="IPR003352">
    <property type="entry name" value="PTS_EIIC"/>
</dbReference>
<name>A0A1L8RE22_9ENTE</name>
<feature type="transmembrane region" description="Helical" evidence="9">
    <location>
        <begin position="162"/>
        <end position="185"/>
    </location>
</feature>
<dbReference type="EMBL" id="JXKH01000005">
    <property type="protein sequence ID" value="OJG18030.1"/>
    <property type="molecule type" value="Genomic_DNA"/>
</dbReference>
<evidence type="ECO:0000256" key="3">
    <source>
        <dbReference type="ARBA" id="ARBA00022475"/>
    </source>
</evidence>
<dbReference type="InterPro" id="IPR004796">
    <property type="entry name" value="PTS_IIC_cello"/>
</dbReference>
<keyword evidence="4 8" id="KW-0762">Sugar transport</keyword>
<proteinExistence type="predicted"/>
<evidence type="ECO:0000259" key="10">
    <source>
        <dbReference type="PROSITE" id="PS51105"/>
    </source>
</evidence>
<comment type="subcellular location">
    <subcellularLocation>
        <location evidence="1">Cell membrane</location>
        <topology evidence="1">Multi-pass membrane protein</topology>
    </subcellularLocation>
</comment>
<feature type="transmembrane region" description="Helical" evidence="9">
    <location>
        <begin position="87"/>
        <end position="103"/>
    </location>
</feature>
<evidence type="ECO:0000256" key="2">
    <source>
        <dbReference type="ARBA" id="ARBA00022448"/>
    </source>
</evidence>
<dbReference type="STRING" id="214095.RU97_GL002103"/>
<feature type="domain" description="PTS EIIC type-3" evidence="10">
    <location>
        <begin position="1"/>
        <end position="384"/>
    </location>
</feature>
<keyword evidence="12" id="KW-1185">Reference proteome</keyword>
<dbReference type="Proteomes" id="UP000181884">
    <property type="component" value="Unassembled WGS sequence"/>
</dbReference>
<sequence>MAAIRDAFVLTFPIGMAASIVAMINSLILDPYGLIAQLLFLPKFFPNLVEGQKVFANISNGTLSIMSIFIVFLVAENLAKVHKADSTTVGITAISSFMIIYPVPQMLENGSFLSTEFLGAKGLFVAMIIGSVVGEFLPRLANTRRLQIRMPEQVPPAVSRSFSSLLPVLIVILTSSIVSFVGFLITQNGFNQLVYDWIQTPLRNIGANMGGVLLITVLLSVFWIFGEYELLNGEFLLNGGALKDVPYAPTYTQLTGVYAYMGGAGVTLGLLIAILLVSKRGDYREVAKLSLVPGIFNINEPVIFGLPIVLNPILGIPFVLAPVVSVVIAYFATNVFHWVVPAAIGVAWTIPGPLGSFLATGGSIPGLILGFVCLASSVLVYLPFVKIADRQLKTVAETPKEKVVGDPHEASN</sequence>
<reference evidence="11 12" key="1">
    <citation type="submission" date="2014-12" db="EMBL/GenBank/DDBJ databases">
        <title>Draft genome sequences of 29 type strains of Enterococci.</title>
        <authorList>
            <person name="Zhong Z."/>
            <person name="Sun Z."/>
            <person name="Liu W."/>
            <person name="Zhang W."/>
            <person name="Zhang H."/>
        </authorList>
    </citation>
    <scope>NUCLEOTIDE SEQUENCE [LARGE SCALE GENOMIC DNA]</scope>
    <source>
        <strain evidence="11 12">DSM 17029</strain>
    </source>
</reference>
<dbReference type="GO" id="GO:1902815">
    <property type="term" value="P:N,N'-diacetylchitobiose import"/>
    <property type="evidence" value="ECO:0007669"/>
    <property type="project" value="TreeGrafter"/>
</dbReference>
<dbReference type="GO" id="GO:0008982">
    <property type="term" value="F:protein-N(PI)-phosphohistidine-sugar phosphotransferase activity"/>
    <property type="evidence" value="ECO:0007669"/>
    <property type="project" value="UniProtKB-UniRule"/>
</dbReference>
<feature type="transmembrane region" description="Helical" evidence="9">
    <location>
        <begin position="257"/>
        <end position="278"/>
    </location>
</feature>
<evidence type="ECO:0000256" key="9">
    <source>
        <dbReference type="SAM" id="Phobius"/>
    </source>
</evidence>
<dbReference type="InterPro" id="IPR004501">
    <property type="entry name" value="PTS_EIIC_3"/>
</dbReference>
<accession>A0A1L8RE22</accession>
<evidence type="ECO:0000256" key="4">
    <source>
        <dbReference type="ARBA" id="ARBA00022597"/>
    </source>
</evidence>
<dbReference type="AlphaFoldDB" id="A0A1L8RE22"/>
<keyword evidence="6 9" id="KW-1133">Transmembrane helix</keyword>
<dbReference type="GO" id="GO:0005886">
    <property type="term" value="C:plasma membrane"/>
    <property type="evidence" value="ECO:0007669"/>
    <property type="project" value="UniProtKB-SubCell"/>
</dbReference>
<protein>
    <recommendedName>
        <fullName evidence="8">Permease IIC component</fullName>
    </recommendedName>
</protein>
<evidence type="ECO:0000256" key="1">
    <source>
        <dbReference type="ARBA" id="ARBA00004651"/>
    </source>
</evidence>
<keyword evidence="3 8" id="KW-1003">Cell membrane</keyword>
<keyword evidence="2 8" id="KW-0813">Transport</keyword>
<dbReference type="PROSITE" id="PS51105">
    <property type="entry name" value="PTS_EIIC_TYPE_3"/>
    <property type="match status" value="1"/>
</dbReference>
<comment type="caution">
    <text evidence="11">The sequence shown here is derived from an EMBL/GenBank/DDBJ whole genome shotgun (WGS) entry which is preliminary data.</text>
</comment>
<evidence type="ECO:0000256" key="5">
    <source>
        <dbReference type="ARBA" id="ARBA00022692"/>
    </source>
</evidence>
<evidence type="ECO:0000256" key="7">
    <source>
        <dbReference type="ARBA" id="ARBA00023136"/>
    </source>
</evidence>
<keyword evidence="7 8" id="KW-0472">Membrane</keyword>
<evidence type="ECO:0000313" key="12">
    <source>
        <dbReference type="Proteomes" id="UP000181884"/>
    </source>
</evidence>
<feature type="transmembrane region" description="Helical" evidence="9">
    <location>
        <begin position="327"/>
        <end position="350"/>
    </location>
</feature>
<gene>
    <name evidence="11" type="ORF">RU97_GL002103</name>
</gene>
<evidence type="ECO:0000256" key="6">
    <source>
        <dbReference type="ARBA" id="ARBA00022989"/>
    </source>
</evidence>
<feature type="transmembrane region" description="Helical" evidence="9">
    <location>
        <begin position="205"/>
        <end position="225"/>
    </location>
</feature>
<feature type="transmembrane region" description="Helical" evidence="9">
    <location>
        <begin position="123"/>
        <end position="141"/>
    </location>
</feature>
<dbReference type="PIRSF" id="PIRSF006351">
    <property type="entry name" value="PTS_EIIC-Cellobiose"/>
    <property type="match status" value="1"/>
</dbReference>
<dbReference type="InterPro" id="IPR051088">
    <property type="entry name" value="PTS_Sugar-EIIC/EIIB"/>
</dbReference>
<dbReference type="Pfam" id="PF02378">
    <property type="entry name" value="PTS_EIIC"/>
    <property type="match status" value="1"/>
</dbReference>
<evidence type="ECO:0000256" key="8">
    <source>
        <dbReference type="PIRNR" id="PIRNR006351"/>
    </source>
</evidence>
<feature type="transmembrane region" description="Helical" evidence="9">
    <location>
        <begin position="7"/>
        <end position="34"/>
    </location>
</feature>
<dbReference type="GO" id="GO:0009401">
    <property type="term" value="P:phosphoenolpyruvate-dependent sugar phosphotransferase system"/>
    <property type="evidence" value="ECO:0007669"/>
    <property type="project" value="InterPro"/>
</dbReference>
<feature type="transmembrane region" description="Helical" evidence="9">
    <location>
        <begin position="362"/>
        <end position="384"/>
    </location>
</feature>
<dbReference type="PANTHER" id="PTHR33989">
    <property type="match status" value="1"/>
</dbReference>
<keyword evidence="5 9" id="KW-0812">Transmembrane</keyword>
<dbReference type="NCBIfam" id="TIGR00410">
    <property type="entry name" value="lacE"/>
    <property type="match status" value="1"/>
</dbReference>
<feature type="transmembrane region" description="Helical" evidence="9">
    <location>
        <begin position="54"/>
        <end position="75"/>
    </location>
</feature>
<comment type="function">
    <text evidence="8">The phosphoenolpyruvate-dependent sugar phosphotransferase system (PTS), a major carbohydrate active -transport system, catalyzes the phosphorylation of incoming sugar substrates concomitant with their translocation across the cell membrane.</text>
</comment>
<feature type="transmembrane region" description="Helical" evidence="9">
    <location>
        <begin position="298"/>
        <end position="320"/>
    </location>
</feature>
<organism evidence="11 12">
    <name type="scientific">Enterococcus canis</name>
    <dbReference type="NCBI Taxonomy" id="214095"/>
    <lineage>
        <taxon>Bacteria</taxon>
        <taxon>Bacillati</taxon>
        <taxon>Bacillota</taxon>
        <taxon>Bacilli</taxon>
        <taxon>Lactobacillales</taxon>
        <taxon>Enterococcaceae</taxon>
        <taxon>Enterococcus</taxon>
    </lineage>
</organism>
<dbReference type="PANTHER" id="PTHR33989:SF4">
    <property type="entry name" value="PTS SYSTEM N,N'-DIACETYLCHITOBIOSE-SPECIFIC EIIC COMPONENT"/>
    <property type="match status" value="1"/>
</dbReference>
<evidence type="ECO:0000313" key="11">
    <source>
        <dbReference type="EMBL" id="OJG18030.1"/>
    </source>
</evidence>